<name>A0A1X1R828_MYCFA</name>
<dbReference type="OrthoDB" id="337830at2"/>
<comment type="caution">
    <text evidence="6">The sequence shown here is derived from an EMBL/GenBank/DDBJ whole genome shotgun (WGS) entry which is preliminary data.</text>
</comment>
<dbReference type="InterPro" id="IPR003953">
    <property type="entry name" value="FAD-dep_OxRdtase_2_FAD-bd"/>
</dbReference>
<protein>
    <submittedName>
        <fullName evidence="6">23S rRNA methyltransferase</fullName>
    </submittedName>
</protein>
<dbReference type="STRING" id="1793.AWC04_14030"/>
<dbReference type="NCBIfam" id="NF005511">
    <property type="entry name" value="PRK07121.1-4"/>
    <property type="match status" value="1"/>
</dbReference>
<keyword evidence="4" id="KW-0560">Oxidoreductase</keyword>
<dbReference type="Proteomes" id="UP000193484">
    <property type="component" value="Unassembled WGS sequence"/>
</dbReference>
<dbReference type="GO" id="GO:0008202">
    <property type="term" value="P:steroid metabolic process"/>
    <property type="evidence" value="ECO:0007669"/>
    <property type="project" value="UniProtKB-ARBA"/>
</dbReference>
<evidence type="ECO:0000313" key="6">
    <source>
        <dbReference type="EMBL" id="ORV01103.1"/>
    </source>
</evidence>
<dbReference type="GO" id="GO:0032259">
    <property type="term" value="P:methylation"/>
    <property type="evidence" value="ECO:0007669"/>
    <property type="project" value="UniProtKB-KW"/>
</dbReference>
<dbReference type="RefSeq" id="WP_085097591.1">
    <property type="nucleotide sequence ID" value="NZ_AP022603.1"/>
</dbReference>
<feature type="domain" description="FAD-dependent oxidoreductase 2 FAD-binding" evidence="5">
    <location>
        <begin position="22"/>
        <end position="511"/>
    </location>
</feature>
<sequence length="541" mass="56126">MSETASAVGGSGTPDGELSTEVLVVGFGAAGASAALEARAAGAEVLVVDRFNGGGATAISGGIIYAGAGTSVQRAAGVQDTAEGMLTYLRAEVGDAVRPETLQRFVDTSPAMIDWLSEHGVPFDASVCPYKTSYPNNRYYLYYSGSEASGAFRDLTPPVQRGHRAKGRGASGKKVFGPLAASVQRSGARIRLHTRVTGLIVEDGRVVGAEAVTLADAPARISRRFARMAALAAKPGIYYPPMRRVLESRMARLEAKFGRRIRIRASKGVILSAGGYIANTEMIATHAPQFAGGLALGTTGDDGAAIAMAVAAGGVTDHLDDVSAWRFITPPSAFFGAIVVDEQGNRMIDESRYGAALGRTLVRDHDGRGWILADAATMRTAARQLPRESLWFQLVLTLGLVSAGRVRGKTLAEVAGKAGIDAAGLTATVAAHNAALAQGNPDPMGKPADFTRVIGDGPYTLLDISVRPSVIYPCPMFTLGGVRVDEETGEVTTADGAPIRGLYAAGRTAVGICANSYVSGLSISDCVFSGRRAGAHAAAQP</sequence>
<keyword evidence="7" id="KW-1185">Reference proteome</keyword>
<evidence type="ECO:0000259" key="5">
    <source>
        <dbReference type="Pfam" id="PF00890"/>
    </source>
</evidence>
<dbReference type="Gene3D" id="3.50.50.60">
    <property type="entry name" value="FAD/NAD(P)-binding domain"/>
    <property type="match status" value="2"/>
</dbReference>
<dbReference type="GO" id="GO:0008168">
    <property type="term" value="F:methyltransferase activity"/>
    <property type="evidence" value="ECO:0007669"/>
    <property type="project" value="UniProtKB-KW"/>
</dbReference>
<evidence type="ECO:0000313" key="7">
    <source>
        <dbReference type="Proteomes" id="UP000193484"/>
    </source>
</evidence>
<keyword evidence="6" id="KW-0808">Transferase</keyword>
<keyword evidence="2" id="KW-0285">Flavoprotein</keyword>
<dbReference type="InterPro" id="IPR027477">
    <property type="entry name" value="Succ_DH/fumarate_Rdtase_cat_sf"/>
</dbReference>
<comment type="cofactor">
    <cofactor evidence="1">
        <name>FAD</name>
        <dbReference type="ChEBI" id="CHEBI:57692"/>
    </cofactor>
</comment>
<dbReference type="PANTHER" id="PTHR43400">
    <property type="entry name" value="FUMARATE REDUCTASE"/>
    <property type="match status" value="1"/>
</dbReference>
<evidence type="ECO:0000256" key="3">
    <source>
        <dbReference type="ARBA" id="ARBA00022827"/>
    </source>
</evidence>
<dbReference type="PANTHER" id="PTHR43400:SF10">
    <property type="entry name" value="3-OXOSTEROID 1-DEHYDROGENASE"/>
    <property type="match status" value="1"/>
</dbReference>
<reference evidence="6 7" key="1">
    <citation type="submission" date="2016-01" db="EMBL/GenBank/DDBJ databases">
        <title>The new phylogeny of the genus Mycobacterium.</title>
        <authorList>
            <person name="Tarcisio F."/>
            <person name="Conor M."/>
            <person name="Antonella G."/>
            <person name="Elisabetta G."/>
            <person name="Giulia F.S."/>
            <person name="Sara T."/>
            <person name="Anna F."/>
            <person name="Clotilde B."/>
            <person name="Roberto B."/>
            <person name="Veronica D.S."/>
            <person name="Fabio R."/>
            <person name="Monica P."/>
            <person name="Olivier J."/>
            <person name="Enrico T."/>
            <person name="Nicola S."/>
        </authorList>
    </citation>
    <scope>NUCLEOTIDE SEQUENCE [LARGE SCALE GENOMIC DNA]</scope>
    <source>
        <strain evidence="6 7">DSM 44179</strain>
    </source>
</reference>
<organism evidence="6 7">
    <name type="scientific">Mycolicibacterium fallax</name>
    <name type="common">Mycobacterium fallax</name>
    <dbReference type="NCBI Taxonomy" id="1793"/>
    <lineage>
        <taxon>Bacteria</taxon>
        <taxon>Bacillati</taxon>
        <taxon>Actinomycetota</taxon>
        <taxon>Actinomycetes</taxon>
        <taxon>Mycobacteriales</taxon>
        <taxon>Mycobacteriaceae</taxon>
        <taxon>Mycolicibacterium</taxon>
    </lineage>
</organism>
<dbReference type="Pfam" id="PF00890">
    <property type="entry name" value="FAD_binding_2"/>
    <property type="match status" value="1"/>
</dbReference>
<accession>A0A1X1R828</accession>
<evidence type="ECO:0000256" key="4">
    <source>
        <dbReference type="ARBA" id="ARBA00023002"/>
    </source>
</evidence>
<dbReference type="Gene3D" id="3.90.700.10">
    <property type="entry name" value="Succinate dehydrogenase/fumarate reductase flavoprotein, catalytic domain"/>
    <property type="match status" value="1"/>
</dbReference>
<keyword evidence="6" id="KW-0489">Methyltransferase</keyword>
<dbReference type="InterPro" id="IPR050315">
    <property type="entry name" value="FAD-oxidoreductase_2"/>
</dbReference>
<evidence type="ECO:0000256" key="1">
    <source>
        <dbReference type="ARBA" id="ARBA00001974"/>
    </source>
</evidence>
<proteinExistence type="predicted"/>
<dbReference type="InterPro" id="IPR036188">
    <property type="entry name" value="FAD/NAD-bd_sf"/>
</dbReference>
<dbReference type="GO" id="GO:0033765">
    <property type="term" value="F:steroid dehydrogenase activity, acting on the CH-CH group of donors"/>
    <property type="evidence" value="ECO:0007669"/>
    <property type="project" value="UniProtKB-ARBA"/>
</dbReference>
<dbReference type="AlphaFoldDB" id="A0A1X1R828"/>
<gene>
    <name evidence="6" type="ORF">AWC04_14030</name>
</gene>
<dbReference type="SUPFAM" id="SSF56425">
    <property type="entry name" value="Succinate dehydrogenase/fumarate reductase flavoprotein, catalytic domain"/>
    <property type="match status" value="1"/>
</dbReference>
<keyword evidence="3" id="KW-0274">FAD</keyword>
<dbReference type="SUPFAM" id="SSF51905">
    <property type="entry name" value="FAD/NAD(P)-binding domain"/>
    <property type="match status" value="1"/>
</dbReference>
<dbReference type="EMBL" id="LQOJ01000047">
    <property type="protein sequence ID" value="ORV01103.1"/>
    <property type="molecule type" value="Genomic_DNA"/>
</dbReference>
<evidence type="ECO:0000256" key="2">
    <source>
        <dbReference type="ARBA" id="ARBA00022630"/>
    </source>
</evidence>